<dbReference type="GO" id="GO:0000387">
    <property type="term" value="P:spliceosomal snRNP assembly"/>
    <property type="evidence" value="ECO:0007669"/>
    <property type="project" value="InterPro"/>
</dbReference>
<keyword evidence="2" id="KW-0694">RNA-binding</keyword>
<dbReference type="Gene3D" id="2.40.50.40">
    <property type="match status" value="2"/>
</dbReference>
<keyword evidence="8" id="KW-1185">Reference proteome</keyword>
<proteinExistence type="predicted"/>
<dbReference type="GO" id="GO:0032797">
    <property type="term" value="C:SMN complex"/>
    <property type="evidence" value="ECO:0007669"/>
    <property type="project" value="InterPro"/>
</dbReference>
<comment type="subcellular location">
    <subcellularLocation>
        <location evidence="1">Nucleus</location>
    </subcellularLocation>
</comment>
<evidence type="ECO:0000313" key="7">
    <source>
        <dbReference type="EMBL" id="KRX24349.1"/>
    </source>
</evidence>
<dbReference type="InterPro" id="IPR010912">
    <property type="entry name" value="SPOC_met"/>
</dbReference>
<feature type="domain" description="SPOC" evidence="6">
    <location>
        <begin position="385"/>
        <end position="556"/>
    </location>
</feature>
<protein>
    <recommendedName>
        <fullName evidence="6">SPOC domain-containing protein</fullName>
    </recommendedName>
</protein>
<name>A0A0V0SC95_9BILA</name>
<keyword evidence="3" id="KW-0103">Bromodomain</keyword>
<keyword evidence="5" id="KW-1133">Transmembrane helix</keyword>
<organism evidence="7 8">
    <name type="scientific">Trichinella nelsoni</name>
    <dbReference type="NCBI Taxonomy" id="6336"/>
    <lineage>
        <taxon>Eukaryota</taxon>
        <taxon>Metazoa</taxon>
        <taxon>Ecdysozoa</taxon>
        <taxon>Nematoda</taxon>
        <taxon>Enoplea</taxon>
        <taxon>Dorylaimia</taxon>
        <taxon>Trichinellida</taxon>
        <taxon>Trichinellidae</taxon>
        <taxon>Trichinella</taxon>
    </lineage>
</organism>
<dbReference type="InterPro" id="IPR016194">
    <property type="entry name" value="SPOC-like_C_dom_sf"/>
</dbReference>
<dbReference type="OrthoDB" id="5989213at2759"/>
<feature type="transmembrane region" description="Helical" evidence="5">
    <location>
        <begin position="29"/>
        <end position="48"/>
    </location>
</feature>
<dbReference type="PROSITE" id="PS50917">
    <property type="entry name" value="SPOC"/>
    <property type="match status" value="1"/>
</dbReference>
<dbReference type="CDD" id="cd00034">
    <property type="entry name" value="CSD"/>
    <property type="match status" value="1"/>
</dbReference>
<dbReference type="SUPFAM" id="SSF100939">
    <property type="entry name" value="SPOC domain-like"/>
    <property type="match status" value="1"/>
</dbReference>
<dbReference type="SUPFAM" id="SSF54160">
    <property type="entry name" value="Chromo domain-like"/>
    <property type="match status" value="1"/>
</dbReference>
<evidence type="ECO:0000259" key="6">
    <source>
        <dbReference type="PROSITE" id="PS50917"/>
    </source>
</evidence>
<evidence type="ECO:0000256" key="3">
    <source>
        <dbReference type="ARBA" id="ARBA00023117"/>
    </source>
</evidence>
<reference evidence="7 8" key="1">
    <citation type="submission" date="2015-01" db="EMBL/GenBank/DDBJ databases">
        <title>Evolution of Trichinella species and genotypes.</title>
        <authorList>
            <person name="Korhonen P.K."/>
            <person name="Edoardo P."/>
            <person name="Giuseppe L.R."/>
            <person name="Gasser R.B."/>
        </authorList>
    </citation>
    <scope>NUCLEOTIDE SEQUENCE [LARGE SCALE GENOMIC DNA]</scope>
    <source>
        <strain evidence="7">ISS37</strain>
    </source>
</reference>
<dbReference type="GO" id="GO:0003723">
    <property type="term" value="F:RNA binding"/>
    <property type="evidence" value="ECO:0007669"/>
    <property type="project" value="UniProtKB-KW"/>
</dbReference>
<accession>A0A0V0SC95</accession>
<comment type="caution">
    <text evidence="7">The sequence shown here is derived from an EMBL/GenBank/DDBJ whole genome shotgun (WGS) entry which is preliminary data.</text>
</comment>
<dbReference type="PANTHER" id="PTHR16238">
    <property type="entry name" value="GEM-ASSOCIATED PROTEIN 8"/>
    <property type="match status" value="1"/>
</dbReference>
<dbReference type="Gene3D" id="2.40.290.10">
    <property type="match status" value="1"/>
</dbReference>
<dbReference type="Proteomes" id="UP000054630">
    <property type="component" value="Unassembled WGS sequence"/>
</dbReference>
<dbReference type="GO" id="GO:0005634">
    <property type="term" value="C:nucleus"/>
    <property type="evidence" value="ECO:0007669"/>
    <property type="project" value="UniProtKB-SubCell"/>
</dbReference>
<dbReference type="SUPFAM" id="SSF47370">
    <property type="entry name" value="Bromodomain"/>
    <property type="match status" value="1"/>
</dbReference>
<gene>
    <name evidence="7" type="ORF">T07_9672</name>
</gene>
<evidence type="ECO:0000256" key="4">
    <source>
        <dbReference type="ARBA" id="ARBA00023242"/>
    </source>
</evidence>
<dbReference type="STRING" id="6336.A0A0V0SC95"/>
<evidence type="ECO:0000256" key="5">
    <source>
        <dbReference type="SAM" id="Phobius"/>
    </source>
</evidence>
<dbReference type="InterPro" id="IPR034754">
    <property type="entry name" value="GEMIN8"/>
</dbReference>
<sequence length="1353" mass="155494">MKSKSMVWQYIQRSWLILLQYAVQNPMNFLSYVALLLFPLCLGNLYLLHKFSSDCEKVNQQVYTVVVNNKIFVSPESYKIMIKNAKENLTFLKIPHSSNFYLFTMTDTEDNKSGQNNSPVSADCTWEPAENLHCPELIEAFEKSLKNENSSSEQMNDSPVKPIERRFFSEVPRRNIQRASASVSMPIADPIGIPLKILNCAMFDGRLYYLVKMRERPALVRMQAATLNKRWPRLAVRFMESRITALDDVDKTKIINLPDNLQKSLVFGMENQQDMASKGQKSEPSRPEAVKIVKQRLARQGAMTEDGKYVRIKVGRFHSTKMKDIDRCSIHVVHRISIGRRFVDKEMEQLNALSNSQNNAACPPILPQPEMISFSNSDFGNLPDILTLLKGRKFCWRGRLALTNIYCLGNMILLVGSENIVDRYLYAPDNAAVEITIKSGLDLANMPAEPKLWVGQRQFMFLLFFVVSNETSDGQKGRDEKKFCEIQNFLKGRRCAGVAELKLQGMTENSTLEPNVRMFLIPPGEVFLEILTCIRPEYSFLMRYADHIMLAALNLSKLEVLHKPSALSERDTLFYGLLCLVESCRMEESDCEWRILRDIETSEEQEIFDFYEQEENNRIPDELLRKIYSDGADRNYSELRPKDSEQCFTKSLIAEEVFTLTWVSNPIDFDCICNKAHRSYYRTLLDLKADLELLVHVWLSHSRFSDFYCAEASKMFHFITFIFSKEKIAYYQQKLPFMPNICKSELGFSICSKRVEPCKKGKTSRFVHFDNMDSVEIVASTYAMKRKIQQTAPFLEPYVHLSCLKKNCINETKLCVLTYTREIFYDDFSYVEREDDEDCLHLGTQLLCLFAEHKSEIQNEFVEPSLAPANDEVYDGDTASPSSTNQVDSTPEWGTSVDEAMLFYKAFVGSASSAGASKATVNDAQKHAGNIMDELFPDEFSSIIQANKDSSTAGKLMEPTDVSTVSVQCNNIGINVDLEYVKSLQKEGFNMSFLDDFKDTSCIGNVNVEISNVTDNLQSYAKDKLLVDPSFDQQHGLITTFNGTQENADDELQQTHFLTNMLTLTEEIPSSVDVQDAIQMLQPSTTIDSGEQTRIINAEEDPDDYDMSVLREFLLFERDFIFKMEEWYQDNSISDYLSHFFKCLNIVRRHIRVVNDIRCEYVLGNDATLSGFHPSSECSSVDCSICSCEKCEHGEELSDQSDEEHKEVEDDMLKNGTTCETAHKVETPRMFGEFKKNSDECMSIEAFRQFRCITEQHRAERERHRQLKQAQLDAEKWLLRNSEYIDVSEIGIYYRPTVADDIRLPKSIHTIYEKRYGDAAERISDREFRMERKFDDGLAESGAKLWPFVPLKF</sequence>
<keyword evidence="5" id="KW-0472">Membrane</keyword>
<dbReference type="PANTHER" id="PTHR16238:SF7">
    <property type="entry name" value="GEM-ASSOCIATED PROTEIN 8"/>
    <property type="match status" value="1"/>
</dbReference>
<keyword evidence="4" id="KW-0539">Nucleus</keyword>
<evidence type="ECO:0000256" key="1">
    <source>
        <dbReference type="ARBA" id="ARBA00004123"/>
    </source>
</evidence>
<evidence type="ECO:0000256" key="2">
    <source>
        <dbReference type="ARBA" id="ARBA00022884"/>
    </source>
</evidence>
<keyword evidence="5" id="KW-0812">Transmembrane</keyword>
<dbReference type="InterPro" id="IPR016197">
    <property type="entry name" value="Chromo-like_dom_sf"/>
</dbReference>
<dbReference type="EMBL" id="JYDL01000018">
    <property type="protein sequence ID" value="KRX24349.1"/>
    <property type="molecule type" value="Genomic_DNA"/>
</dbReference>
<evidence type="ECO:0000313" key="8">
    <source>
        <dbReference type="Proteomes" id="UP000054630"/>
    </source>
</evidence>
<dbReference type="InterPro" id="IPR036427">
    <property type="entry name" value="Bromodomain-like_sf"/>
</dbReference>